<accession>A0A284R5A8</accession>
<evidence type="ECO:0000313" key="2">
    <source>
        <dbReference type="Proteomes" id="UP000219338"/>
    </source>
</evidence>
<dbReference type="AlphaFoldDB" id="A0A284R5A8"/>
<gene>
    <name evidence="1" type="ORF">ARMOST_07242</name>
</gene>
<proteinExistence type="predicted"/>
<dbReference type="EMBL" id="FUEG01000004">
    <property type="protein sequence ID" value="SJL03885.1"/>
    <property type="molecule type" value="Genomic_DNA"/>
</dbReference>
<dbReference type="Proteomes" id="UP000219338">
    <property type="component" value="Unassembled WGS sequence"/>
</dbReference>
<reference evidence="2" key="1">
    <citation type="journal article" date="2017" name="Nat. Ecol. Evol.">
        <title>Genome expansion and lineage-specific genetic innovations in the forest pathogenic fungi Armillaria.</title>
        <authorList>
            <person name="Sipos G."/>
            <person name="Prasanna A.N."/>
            <person name="Walter M.C."/>
            <person name="O'Connor E."/>
            <person name="Balint B."/>
            <person name="Krizsan K."/>
            <person name="Kiss B."/>
            <person name="Hess J."/>
            <person name="Varga T."/>
            <person name="Slot J."/>
            <person name="Riley R."/>
            <person name="Boka B."/>
            <person name="Rigling D."/>
            <person name="Barry K."/>
            <person name="Lee J."/>
            <person name="Mihaltcheva S."/>
            <person name="LaButti K."/>
            <person name="Lipzen A."/>
            <person name="Waldron R."/>
            <person name="Moloney N.M."/>
            <person name="Sperisen C."/>
            <person name="Kredics L."/>
            <person name="Vagvoelgyi C."/>
            <person name="Patrignani A."/>
            <person name="Fitzpatrick D."/>
            <person name="Nagy I."/>
            <person name="Doyle S."/>
            <person name="Anderson J.B."/>
            <person name="Grigoriev I.V."/>
            <person name="Gueldener U."/>
            <person name="Muensterkoetter M."/>
            <person name="Nagy L.G."/>
        </authorList>
    </citation>
    <scope>NUCLEOTIDE SEQUENCE [LARGE SCALE GENOMIC DNA]</scope>
    <source>
        <strain evidence="2">C18/9</strain>
    </source>
</reference>
<protein>
    <submittedName>
        <fullName evidence="1">Uncharacterized protein</fullName>
    </submittedName>
</protein>
<keyword evidence="2" id="KW-1185">Reference proteome</keyword>
<sequence length="96" mass="10350">MNAGLGIFLTLPVSHELNAVIRCGYCGTEATDNWMEKHPPKQTVARYGDAILFFVGRKNAPLHAWNASSGFGPDEGYTNFLADSTDSDASLVQGCL</sequence>
<name>A0A284R5A8_ARMOS</name>
<evidence type="ECO:0000313" key="1">
    <source>
        <dbReference type="EMBL" id="SJL03885.1"/>
    </source>
</evidence>
<organism evidence="1 2">
    <name type="scientific">Armillaria ostoyae</name>
    <name type="common">Armillaria root rot fungus</name>
    <dbReference type="NCBI Taxonomy" id="47428"/>
    <lineage>
        <taxon>Eukaryota</taxon>
        <taxon>Fungi</taxon>
        <taxon>Dikarya</taxon>
        <taxon>Basidiomycota</taxon>
        <taxon>Agaricomycotina</taxon>
        <taxon>Agaricomycetes</taxon>
        <taxon>Agaricomycetidae</taxon>
        <taxon>Agaricales</taxon>
        <taxon>Marasmiineae</taxon>
        <taxon>Physalacriaceae</taxon>
        <taxon>Armillaria</taxon>
    </lineage>
</organism>